<name>A0AAU0URN5_9FIRM</name>
<dbReference type="Pfam" id="PF01979">
    <property type="entry name" value="Amidohydro_1"/>
    <property type="match status" value="1"/>
</dbReference>
<dbReference type="PANTHER" id="PTHR43135">
    <property type="entry name" value="ALPHA-D-RIBOSE 1-METHYLPHOSPHONATE 5-TRIPHOSPHATE DIPHOSPHATASE"/>
    <property type="match status" value="1"/>
</dbReference>
<keyword evidence="3" id="KW-1185">Reference proteome</keyword>
<sequence>MIGIAANIFTGEDFIEDGVVLIQDGKILEVGRNVRVPQAFQFIDARRKMLTPGFIDAHTHLGIMQEGINWQEADTNEVTEPVTAQVRVIDAINPADRGFRDAVASGITTVQVLPGSSNVICGVGSVVKTVGVTVEDMLLRQSSGLKVALGENPKREHGGRKKMPSTRMGTAALLRQYLQKARDYMRLKEKGEVKETDIQLEEISKALTGELPLRVHAHRADDIITALRIAAEFQVNVTIEHCTEGHKIVPQLKRAAISAAVGPTLSSRSKYELADLGWHTVKALADAAVPISLITDHPVVPIGYLPVCGALAVREGVSYKNALKALTSNAAAHLGVSHRIGSVKPGMDADLVIWGGVDPFHYTTRVDEVYVGGKRILPACE</sequence>
<dbReference type="GO" id="GO:0016810">
    <property type="term" value="F:hydrolase activity, acting on carbon-nitrogen (but not peptide) bonds"/>
    <property type="evidence" value="ECO:0007669"/>
    <property type="project" value="InterPro"/>
</dbReference>
<dbReference type="InterPro" id="IPR032466">
    <property type="entry name" value="Metal_Hydrolase"/>
</dbReference>
<dbReference type="InterPro" id="IPR011059">
    <property type="entry name" value="Metal-dep_hydrolase_composite"/>
</dbReference>
<feature type="domain" description="Amidohydrolase-related" evidence="1">
    <location>
        <begin position="49"/>
        <end position="375"/>
    </location>
</feature>
<organism evidence="2 3">
    <name type="scientific">Metallumcola ferriviriculae</name>
    <dbReference type="NCBI Taxonomy" id="3039180"/>
    <lineage>
        <taxon>Bacteria</taxon>
        <taxon>Bacillati</taxon>
        <taxon>Bacillota</taxon>
        <taxon>Clostridia</taxon>
        <taxon>Neomoorellales</taxon>
        <taxon>Desulfitibacteraceae</taxon>
        <taxon>Metallumcola</taxon>
    </lineage>
</organism>
<dbReference type="SUPFAM" id="SSF51556">
    <property type="entry name" value="Metallo-dependent hydrolases"/>
    <property type="match status" value="1"/>
</dbReference>
<dbReference type="PANTHER" id="PTHR43135:SF3">
    <property type="entry name" value="ALPHA-D-RIBOSE 1-METHYLPHOSPHONATE 5-TRIPHOSPHATE DIPHOSPHATASE"/>
    <property type="match status" value="1"/>
</dbReference>
<dbReference type="InterPro" id="IPR006680">
    <property type="entry name" value="Amidohydro-rel"/>
</dbReference>
<dbReference type="SUPFAM" id="SSF51338">
    <property type="entry name" value="Composite domain of metallo-dependent hydrolases"/>
    <property type="match status" value="1"/>
</dbReference>
<dbReference type="KEGG" id="dbc:MFMK1_001689"/>
<dbReference type="AlphaFoldDB" id="A0AAU0URN5"/>
<dbReference type="InterPro" id="IPR051781">
    <property type="entry name" value="Metallo-dep_Hydrolase"/>
</dbReference>
<evidence type="ECO:0000259" key="1">
    <source>
        <dbReference type="Pfam" id="PF01979"/>
    </source>
</evidence>
<proteinExistence type="predicted"/>
<dbReference type="EMBL" id="CP121694">
    <property type="protein sequence ID" value="WRO21868.1"/>
    <property type="molecule type" value="Genomic_DNA"/>
</dbReference>
<evidence type="ECO:0000313" key="2">
    <source>
        <dbReference type="EMBL" id="WRO21868.1"/>
    </source>
</evidence>
<gene>
    <name evidence="2" type="ORF">MFMK1_001689</name>
</gene>
<evidence type="ECO:0000313" key="3">
    <source>
        <dbReference type="Proteomes" id="UP001329915"/>
    </source>
</evidence>
<dbReference type="RefSeq" id="WP_366924695.1">
    <property type="nucleotide sequence ID" value="NZ_CP121694.1"/>
</dbReference>
<protein>
    <submittedName>
        <fullName evidence="2">Amidohydrolase</fullName>
    </submittedName>
</protein>
<accession>A0AAU0URN5</accession>
<dbReference type="CDD" id="cd01309">
    <property type="entry name" value="Met_dep_hydrolase_C"/>
    <property type="match status" value="1"/>
</dbReference>
<dbReference type="Gene3D" id="3.20.20.140">
    <property type="entry name" value="Metal-dependent hydrolases"/>
    <property type="match status" value="1"/>
</dbReference>
<dbReference type="Proteomes" id="UP001329915">
    <property type="component" value="Chromosome"/>
</dbReference>
<reference evidence="2 3" key="1">
    <citation type="submission" date="2023-04" db="EMBL/GenBank/DDBJ databases">
        <authorList>
            <person name="Hsu D."/>
        </authorList>
    </citation>
    <scope>NUCLEOTIDE SEQUENCE [LARGE SCALE GENOMIC DNA]</scope>
    <source>
        <strain evidence="2 3">MK1</strain>
    </source>
</reference>